<evidence type="ECO:0000256" key="3">
    <source>
        <dbReference type="SAM" id="MobiDB-lite"/>
    </source>
</evidence>
<dbReference type="AlphaFoldDB" id="A0A834GG49"/>
<feature type="compositionally biased region" description="Basic and acidic residues" evidence="3">
    <location>
        <begin position="127"/>
        <end position="138"/>
    </location>
</feature>
<comment type="subcellular location">
    <subcellularLocation>
        <location evidence="1">Nucleus</location>
    </subcellularLocation>
</comment>
<dbReference type="PANTHER" id="PTHR12565:SF367">
    <property type="entry name" value="TRANSCRIPTION FACTOR BHLH75"/>
    <property type="match status" value="1"/>
</dbReference>
<protein>
    <submittedName>
        <fullName evidence="4">Uncharacterized protein</fullName>
    </submittedName>
</protein>
<dbReference type="EMBL" id="WJXA01000008">
    <property type="protein sequence ID" value="KAF7134442.1"/>
    <property type="molecule type" value="Genomic_DNA"/>
</dbReference>
<feature type="region of interest" description="Disordered" evidence="3">
    <location>
        <begin position="100"/>
        <end position="138"/>
    </location>
</feature>
<name>A0A834GG49_RHOSS</name>
<keyword evidence="2" id="KW-0539">Nucleus</keyword>
<comment type="caution">
    <text evidence="4">The sequence shown here is derived from an EMBL/GenBank/DDBJ whole genome shotgun (WGS) entry which is preliminary data.</text>
</comment>
<dbReference type="PANTHER" id="PTHR12565">
    <property type="entry name" value="STEROL REGULATORY ELEMENT-BINDING PROTEIN"/>
    <property type="match status" value="1"/>
</dbReference>
<gene>
    <name evidence="4" type="ORF">RHSIM_Rhsim08G0132400</name>
</gene>
<dbReference type="Proteomes" id="UP000626092">
    <property type="component" value="Unassembled WGS sequence"/>
</dbReference>
<dbReference type="GO" id="GO:0003700">
    <property type="term" value="F:DNA-binding transcription factor activity"/>
    <property type="evidence" value="ECO:0007669"/>
    <property type="project" value="TreeGrafter"/>
</dbReference>
<evidence type="ECO:0000256" key="1">
    <source>
        <dbReference type="ARBA" id="ARBA00004123"/>
    </source>
</evidence>
<dbReference type="InterPro" id="IPR024097">
    <property type="entry name" value="bHLH_ZIP_TF"/>
</dbReference>
<evidence type="ECO:0000313" key="4">
    <source>
        <dbReference type="EMBL" id="KAF7134442.1"/>
    </source>
</evidence>
<feature type="compositionally biased region" description="Basic residues" evidence="3">
    <location>
        <begin position="117"/>
        <end position="126"/>
    </location>
</feature>
<organism evidence="4 5">
    <name type="scientific">Rhododendron simsii</name>
    <name type="common">Sims's rhododendron</name>
    <dbReference type="NCBI Taxonomy" id="118357"/>
    <lineage>
        <taxon>Eukaryota</taxon>
        <taxon>Viridiplantae</taxon>
        <taxon>Streptophyta</taxon>
        <taxon>Embryophyta</taxon>
        <taxon>Tracheophyta</taxon>
        <taxon>Spermatophyta</taxon>
        <taxon>Magnoliopsida</taxon>
        <taxon>eudicotyledons</taxon>
        <taxon>Gunneridae</taxon>
        <taxon>Pentapetalae</taxon>
        <taxon>asterids</taxon>
        <taxon>Ericales</taxon>
        <taxon>Ericaceae</taxon>
        <taxon>Ericoideae</taxon>
        <taxon>Rhodoreae</taxon>
        <taxon>Rhododendron</taxon>
    </lineage>
</organism>
<dbReference type="GO" id="GO:0005634">
    <property type="term" value="C:nucleus"/>
    <property type="evidence" value="ECO:0007669"/>
    <property type="project" value="UniProtKB-SubCell"/>
</dbReference>
<keyword evidence="5" id="KW-1185">Reference proteome</keyword>
<dbReference type="OrthoDB" id="690068at2759"/>
<proteinExistence type="predicted"/>
<evidence type="ECO:0000313" key="5">
    <source>
        <dbReference type="Proteomes" id="UP000626092"/>
    </source>
</evidence>
<reference evidence="4" key="1">
    <citation type="submission" date="2019-11" db="EMBL/GenBank/DDBJ databases">
        <authorList>
            <person name="Liu Y."/>
            <person name="Hou J."/>
            <person name="Li T.-Q."/>
            <person name="Guan C.-H."/>
            <person name="Wu X."/>
            <person name="Wu H.-Z."/>
            <person name="Ling F."/>
            <person name="Zhang R."/>
            <person name="Shi X.-G."/>
            <person name="Ren J.-P."/>
            <person name="Chen E.-F."/>
            <person name="Sun J.-M."/>
        </authorList>
    </citation>
    <scope>NUCLEOTIDE SEQUENCE</scope>
    <source>
        <strain evidence="4">Adult_tree_wgs_1</strain>
        <tissue evidence="4">Leaves</tissue>
    </source>
</reference>
<sequence>MQSFKPSFSCFDFDPNMELTNHIPELNPTLNSQSFMDFHIDNYFMQNPPQFPGNQFAGYLGENFPGIFHHEAKNVLPVSEPIASEGNEFHESNKRKAIDFTESGSCPPVSEDEIRRKNSLGRGKRTRGNEKGEEKPKDVVHVRARRGQATDSHSLAERFLSMKLTAASTFHDFNSETETLEALMQRAKAIEAQKLQRLVTEGYQGLVSSSTQIVGSSDLTFGSYPSLPFDT</sequence>
<evidence type="ECO:0000256" key="2">
    <source>
        <dbReference type="ARBA" id="ARBA00023242"/>
    </source>
</evidence>
<accession>A0A834GG49</accession>